<dbReference type="SUPFAM" id="SSF46785">
    <property type="entry name" value="Winged helix' DNA-binding domain"/>
    <property type="match status" value="1"/>
</dbReference>
<dbReference type="AlphaFoldDB" id="A0A937KCC6"/>
<name>A0A937KCC6_9BACT</name>
<dbReference type="Pfam" id="PF01047">
    <property type="entry name" value="MarR"/>
    <property type="match status" value="1"/>
</dbReference>
<dbReference type="PANTHER" id="PTHR33164:SF101">
    <property type="entry name" value="TRANSCRIPTIONAL REPRESSOR MPRA"/>
    <property type="match status" value="1"/>
</dbReference>
<dbReference type="InterPro" id="IPR036390">
    <property type="entry name" value="WH_DNA-bd_sf"/>
</dbReference>
<protein>
    <submittedName>
        <fullName evidence="2">MarR family transcriptional regulator</fullName>
    </submittedName>
</protein>
<comment type="caution">
    <text evidence="2">The sequence shown here is derived from an EMBL/GenBank/DDBJ whole genome shotgun (WGS) entry which is preliminary data.</text>
</comment>
<dbReference type="EMBL" id="JAEUGD010000058">
    <property type="protein sequence ID" value="MBL6448021.1"/>
    <property type="molecule type" value="Genomic_DNA"/>
</dbReference>
<dbReference type="SMART" id="SM00347">
    <property type="entry name" value="HTH_MARR"/>
    <property type="match status" value="1"/>
</dbReference>
<evidence type="ECO:0000259" key="1">
    <source>
        <dbReference type="PROSITE" id="PS50995"/>
    </source>
</evidence>
<dbReference type="Gene3D" id="1.10.10.10">
    <property type="entry name" value="Winged helix-like DNA-binding domain superfamily/Winged helix DNA-binding domain"/>
    <property type="match status" value="1"/>
</dbReference>
<dbReference type="InterPro" id="IPR000835">
    <property type="entry name" value="HTH_MarR-typ"/>
</dbReference>
<keyword evidence="3" id="KW-1185">Reference proteome</keyword>
<dbReference type="GO" id="GO:0006950">
    <property type="term" value="P:response to stress"/>
    <property type="evidence" value="ECO:0007669"/>
    <property type="project" value="TreeGrafter"/>
</dbReference>
<sequence>MNFEEEIQQKKFKSEKQKATLNLIFTSGWLVNRHKEFFKPFGITNQQYNVLRILRGQHPKSISTCVIKERMLDRNSDVSRIVDRLTLKGWVSKEICPNDRRLVDVIISDDGLALLKRMDSAVEKLDSQLGNLSEKDAKLLNDLLDKIRE</sequence>
<gene>
    <name evidence="2" type="ORF">JMN32_17015</name>
</gene>
<evidence type="ECO:0000313" key="3">
    <source>
        <dbReference type="Proteomes" id="UP000614216"/>
    </source>
</evidence>
<dbReference type="InterPro" id="IPR039422">
    <property type="entry name" value="MarR/SlyA-like"/>
</dbReference>
<dbReference type="PRINTS" id="PR00598">
    <property type="entry name" value="HTHMARR"/>
</dbReference>
<dbReference type="GO" id="GO:0003700">
    <property type="term" value="F:DNA-binding transcription factor activity"/>
    <property type="evidence" value="ECO:0007669"/>
    <property type="project" value="InterPro"/>
</dbReference>
<dbReference type="InterPro" id="IPR036388">
    <property type="entry name" value="WH-like_DNA-bd_sf"/>
</dbReference>
<reference evidence="2" key="1">
    <citation type="submission" date="2021-01" db="EMBL/GenBank/DDBJ databases">
        <title>Fulvivirga kasyanovii gen. nov., sp nov., a novel member of the phylum Bacteroidetes isolated from seawater in a mussel farm.</title>
        <authorList>
            <person name="Zhao L.-H."/>
            <person name="Wang Z.-J."/>
        </authorList>
    </citation>
    <scope>NUCLEOTIDE SEQUENCE</scope>
    <source>
        <strain evidence="2">29W222</strain>
    </source>
</reference>
<dbReference type="PANTHER" id="PTHR33164">
    <property type="entry name" value="TRANSCRIPTIONAL REGULATOR, MARR FAMILY"/>
    <property type="match status" value="1"/>
</dbReference>
<accession>A0A937KCC6</accession>
<feature type="domain" description="HTH marR-type" evidence="1">
    <location>
        <begin position="1"/>
        <end position="149"/>
    </location>
</feature>
<proteinExistence type="predicted"/>
<dbReference type="Proteomes" id="UP000614216">
    <property type="component" value="Unassembled WGS sequence"/>
</dbReference>
<evidence type="ECO:0000313" key="2">
    <source>
        <dbReference type="EMBL" id="MBL6448021.1"/>
    </source>
</evidence>
<organism evidence="2 3">
    <name type="scientific">Fulvivirga marina</name>
    <dbReference type="NCBI Taxonomy" id="2494733"/>
    <lineage>
        <taxon>Bacteria</taxon>
        <taxon>Pseudomonadati</taxon>
        <taxon>Bacteroidota</taxon>
        <taxon>Cytophagia</taxon>
        <taxon>Cytophagales</taxon>
        <taxon>Fulvivirgaceae</taxon>
        <taxon>Fulvivirga</taxon>
    </lineage>
</organism>
<dbReference type="PROSITE" id="PS50995">
    <property type="entry name" value="HTH_MARR_2"/>
    <property type="match status" value="1"/>
</dbReference>